<evidence type="ECO:0000313" key="9">
    <source>
        <dbReference type="Proteomes" id="UP001196870"/>
    </source>
</evidence>
<feature type="transmembrane region" description="Helical" evidence="6">
    <location>
        <begin position="77"/>
        <end position="100"/>
    </location>
</feature>
<feature type="transmembrane region" description="Helical" evidence="6">
    <location>
        <begin position="213"/>
        <end position="232"/>
    </location>
</feature>
<feature type="transmembrane region" description="Helical" evidence="6">
    <location>
        <begin position="139"/>
        <end position="157"/>
    </location>
</feature>
<evidence type="ECO:0000256" key="3">
    <source>
        <dbReference type="ARBA" id="ARBA00022692"/>
    </source>
</evidence>
<keyword evidence="5 6" id="KW-0472">Membrane</keyword>
<organism evidence="8 9">
    <name type="scientific">Plastoroseomonas hellenica</name>
    <dbReference type="NCBI Taxonomy" id="2687306"/>
    <lineage>
        <taxon>Bacteria</taxon>
        <taxon>Pseudomonadati</taxon>
        <taxon>Pseudomonadota</taxon>
        <taxon>Alphaproteobacteria</taxon>
        <taxon>Acetobacterales</taxon>
        <taxon>Acetobacteraceae</taxon>
        <taxon>Plastoroseomonas</taxon>
    </lineage>
</organism>
<dbReference type="Pfam" id="PF07690">
    <property type="entry name" value="MFS_1"/>
    <property type="match status" value="1"/>
</dbReference>
<feature type="transmembrane region" description="Helical" evidence="6">
    <location>
        <begin position="292"/>
        <end position="318"/>
    </location>
</feature>
<feature type="transmembrane region" description="Helical" evidence="6">
    <location>
        <begin position="106"/>
        <end position="127"/>
    </location>
</feature>
<accession>A0ABS5EXG0</accession>
<keyword evidence="9" id="KW-1185">Reference proteome</keyword>
<comment type="caution">
    <text evidence="8">The sequence shown here is derived from an EMBL/GenBank/DDBJ whole genome shotgun (WGS) entry which is preliminary data.</text>
</comment>
<feature type="transmembrane region" description="Helical" evidence="6">
    <location>
        <begin position="359"/>
        <end position="383"/>
    </location>
</feature>
<feature type="transmembrane region" description="Helical" evidence="6">
    <location>
        <begin position="47"/>
        <end position="65"/>
    </location>
</feature>
<keyword evidence="3 6" id="KW-0812">Transmembrane</keyword>
<evidence type="ECO:0000259" key="7">
    <source>
        <dbReference type="PROSITE" id="PS50850"/>
    </source>
</evidence>
<comment type="subcellular location">
    <subcellularLocation>
        <location evidence="1">Cell membrane</location>
        <topology evidence="1">Multi-pass membrane protein</topology>
    </subcellularLocation>
</comment>
<feature type="transmembrane region" description="Helical" evidence="6">
    <location>
        <begin position="252"/>
        <end position="272"/>
    </location>
</feature>
<proteinExistence type="predicted"/>
<feature type="transmembrane region" description="Helical" evidence="6">
    <location>
        <begin position="163"/>
        <end position="185"/>
    </location>
</feature>
<evidence type="ECO:0000256" key="1">
    <source>
        <dbReference type="ARBA" id="ARBA00004651"/>
    </source>
</evidence>
<dbReference type="PANTHER" id="PTHR43124:SF3">
    <property type="entry name" value="CHLORAMPHENICOL EFFLUX PUMP RV0191"/>
    <property type="match status" value="1"/>
</dbReference>
<sequence length="388" mass="39345">MSAAAPSVLRLTVVFGAASFAGAFALRALDPAAAELGIEFGAPPERIALLATAFSLPYALIQPILGPIADATGKRRMVTVALLVLAVMLSLGAFAPGFGWLMAARVLAGMAAGGVLPVTLAIMGDAVPMAQRQVAISRLLVFAISGQIAGGALAGFLTDLMGWRGVILLCAAISLAAGLFVLGELRRGMAEPRGRFDPVVALRRYRGIIGNPTARFLFATVAIEGALIYGIFPYIAPILRDRGLGGVAEAGFAIGAFGIGGIVFALVAPGLLRSIGQGRMVMLGGGISAAGLAAVGLAPALAVAITGMLLLGTGFYMIHNSIQTRVTEVAPQSRASAVSLHAFSFFSGQSLGPVIYGDAMAYLGPAPALLLAGAGLIALSIVIGRRPG</sequence>
<dbReference type="CDD" id="cd17324">
    <property type="entry name" value="MFS_NepI_like"/>
    <property type="match status" value="1"/>
</dbReference>
<dbReference type="InterPro" id="IPR036259">
    <property type="entry name" value="MFS_trans_sf"/>
</dbReference>
<dbReference type="SUPFAM" id="SSF103473">
    <property type="entry name" value="MFS general substrate transporter"/>
    <property type="match status" value="1"/>
</dbReference>
<feature type="domain" description="Major facilitator superfamily (MFS) profile" evidence="7">
    <location>
        <begin position="11"/>
        <end position="388"/>
    </location>
</feature>
<dbReference type="InterPro" id="IPR011701">
    <property type="entry name" value="MFS"/>
</dbReference>
<keyword evidence="2" id="KW-1003">Cell membrane</keyword>
<reference evidence="9" key="1">
    <citation type="journal article" date="2021" name="Syst. Appl. Microbiol.">
        <title>Roseomonas hellenica sp. nov., isolated from roots of wild-growing Alkanna tinctoria.</title>
        <authorList>
            <person name="Rat A."/>
            <person name="Naranjo H.D."/>
            <person name="Lebbe L."/>
            <person name="Cnockaert M."/>
            <person name="Krigas N."/>
            <person name="Grigoriadou K."/>
            <person name="Maloupa E."/>
            <person name="Willems A."/>
        </authorList>
    </citation>
    <scope>NUCLEOTIDE SEQUENCE [LARGE SCALE GENOMIC DNA]</scope>
    <source>
        <strain evidence="9">LMG 31523</strain>
    </source>
</reference>
<evidence type="ECO:0000256" key="6">
    <source>
        <dbReference type="SAM" id="Phobius"/>
    </source>
</evidence>
<name>A0ABS5EXG0_9PROT</name>
<dbReference type="RefSeq" id="WP_211852657.1">
    <property type="nucleotide sequence ID" value="NZ_JAAGBB010000012.1"/>
</dbReference>
<dbReference type="InterPro" id="IPR020846">
    <property type="entry name" value="MFS_dom"/>
</dbReference>
<gene>
    <name evidence="8" type="ORF">GXW71_11540</name>
</gene>
<evidence type="ECO:0000256" key="5">
    <source>
        <dbReference type="ARBA" id="ARBA00023136"/>
    </source>
</evidence>
<dbReference type="PROSITE" id="PS50850">
    <property type="entry name" value="MFS"/>
    <property type="match status" value="1"/>
</dbReference>
<dbReference type="Proteomes" id="UP001196870">
    <property type="component" value="Unassembled WGS sequence"/>
</dbReference>
<dbReference type="PANTHER" id="PTHR43124">
    <property type="entry name" value="PURINE EFFLUX PUMP PBUE"/>
    <property type="match status" value="1"/>
</dbReference>
<evidence type="ECO:0000313" key="8">
    <source>
        <dbReference type="EMBL" id="MBR0664987.1"/>
    </source>
</evidence>
<dbReference type="EMBL" id="JAAGBB010000012">
    <property type="protein sequence ID" value="MBR0664987.1"/>
    <property type="molecule type" value="Genomic_DNA"/>
</dbReference>
<keyword evidence="4 6" id="KW-1133">Transmembrane helix</keyword>
<evidence type="ECO:0000256" key="4">
    <source>
        <dbReference type="ARBA" id="ARBA00022989"/>
    </source>
</evidence>
<evidence type="ECO:0000256" key="2">
    <source>
        <dbReference type="ARBA" id="ARBA00022475"/>
    </source>
</evidence>
<protein>
    <submittedName>
        <fullName evidence="8">MFS transporter</fullName>
    </submittedName>
</protein>
<dbReference type="Gene3D" id="1.20.1250.20">
    <property type="entry name" value="MFS general substrate transporter like domains"/>
    <property type="match status" value="1"/>
</dbReference>
<dbReference type="InterPro" id="IPR050189">
    <property type="entry name" value="MFS_Efflux_Transporters"/>
</dbReference>